<reference evidence="2 3" key="1">
    <citation type="journal article" date="2019" name="Philos. Trans. R. Soc. Lond., B, Biol. Sci.">
        <title>Ant behaviour and brain gene expression of defending hosts depend on the ecological success of the intruding social parasite.</title>
        <authorList>
            <person name="Kaur R."/>
            <person name="Stoldt M."/>
            <person name="Jongepier E."/>
            <person name="Feldmeyer B."/>
            <person name="Menzel F."/>
            <person name="Bornberg-Bauer E."/>
            <person name="Foitzik S."/>
        </authorList>
    </citation>
    <scope>NUCLEOTIDE SEQUENCE [LARGE SCALE GENOMIC DNA]</scope>
    <source>
        <tissue evidence="2">Whole body</tissue>
    </source>
</reference>
<feature type="compositionally biased region" description="Polar residues" evidence="1">
    <location>
        <begin position="127"/>
        <end position="139"/>
    </location>
</feature>
<comment type="caution">
    <text evidence="2">The sequence shown here is derived from an EMBL/GenBank/DDBJ whole genome shotgun (WGS) entry which is preliminary data.</text>
</comment>
<dbReference type="AlphaFoldDB" id="A0A4S2KYN1"/>
<evidence type="ECO:0000313" key="2">
    <source>
        <dbReference type="EMBL" id="TGZ55210.1"/>
    </source>
</evidence>
<accession>A0A4S2KYN1</accession>
<gene>
    <name evidence="2" type="ORF">DBV15_05101</name>
</gene>
<feature type="region of interest" description="Disordered" evidence="1">
    <location>
        <begin position="125"/>
        <end position="153"/>
    </location>
</feature>
<dbReference type="EMBL" id="QBLH01000476">
    <property type="protein sequence ID" value="TGZ55210.1"/>
    <property type="molecule type" value="Genomic_DNA"/>
</dbReference>
<keyword evidence="3" id="KW-1185">Reference proteome</keyword>
<evidence type="ECO:0000256" key="1">
    <source>
        <dbReference type="SAM" id="MobiDB-lite"/>
    </source>
</evidence>
<evidence type="ECO:0000313" key="3">
    <source>
        <dbReference type="Proteomes" id="UP000310200"/>
    </source>
</evidence>
<name>A0A4S2KYN1_9HYME</name>
<feature type="region of interest" description="Disordered" evidence="1">
    <location>
        <begin position="237"/>
        <end position="257"/>
    </location>
</feature>
<dbReference type="Proteomes" id="UP000310200">
    <property type="component" value="Unassembled WGS sequence"/>
</dbReference>
<sequence>MTSFQDNVDCWKIKTDNIGHSCITYNLVHRVRTNISMFHVVGMVLSDDFSLLESCEAVELPQNVCRPPASSRLLQIIRIGSMESLAEYQMKDLGQRVVQTTLVMLATRLRVYAVASEYAPRLKNDVQRSPSAATQSQTQPPVPRSGQVHSSMNTTSKASNAFEAFFGIHELPPPPSPPTSPLPLLPMPPPSPLPPLLLLLPLPLPRVLASTLKARKLHWRNPTANIGIDIIGVQISQQRHGEHNTDDGGEGSRKTHT</sequence>
<proteinExistence type="predicted"/>
<protein>
    <submittedName>
        <fullName evidence="2">Uncharacterized protein</fullName>
    </submittedName>
</protein>
<feature type="compositionally biased region" description="Basic and acidic residues" evidence="1">
    <location>
        <begin position="239"/>
        <end position="257"/>
    </location>
</feature>
<organism evidence="2 3">
    <name type="scientific">Temnothorax longispinosus</name>
    <dbReference type="NCBI Taxonomy" id="300112"/>
    <lineage>
        <taxon>Eukaryota</taxon>
        <taxon>Metazoa</taxon>
        <taxon>Ecdysozoa</taxon>
        <taxon>Arthropoda</taxon>
        <taxon>Hexapoda</taxon>
        <taxon>Insecta</taxon>
        <taxon>Pterygota</taxon>
        <taxon>Neoptera</taxon>
        <taxon>Endopterygota</taxon>
        <taxon>Hymenoptera</taxon>
        <taxon>Apocrita</taxon>
        <taxon>Aculeata</taxon>
        <taxon>Formicoidea</taxon>
        <taxon>Formicidae</taxon>
        <taxon>Myrmicinae</taxon>
        <taxon>Temnothorax</taxon>
    </lineage>
</organism>